<protein>
    <submittedName>
        <fullName evidence="1">Uncharacterized protein</fullName>
    </submittedName>
</protein>
<dbReference type="Proteomes" id="UP000034292">
    <property type="component" value="Unassembled WGS sequence"/>
</dbReference>
<comment type="caution">
    <text evidence="1">The sequence shown here is derived from an EMBL/GenBank/DDBJ whole genome shotgun (WGS) entry which is preliminary data.</text>
</comment>
<evidence type="ECO:0000313" key="1">
    <source>
        <dbReference type="EMBL" id="KKR78275.1"/>
    </source>
</evidence>
<dbReference type="AlphaFoldDB" id="A0A0G0W1V6"/>
<name>A0A0G0W1V6_9BACT</name>
<gene>
    <name evidence="1" type="ORF">UU23_C0001G0039</name>
</gene>
<accession>A0A0G0W1V6</accession>
<organism evidence="1 2">
    <name type="scientific">Candidatus Curtissbacteria bacterium GW2011_GWA1_40_9</name>
    <dbReference type="NCBI Taxonomy" id="1618408"/>
    <lineage>
        <taxon>Bacteria</taxon>
        <taxon>Candidatus Curtissiibacteriota</taxon>
    </lineage>
</organism>
<reference evidence="1 2" key="1">
    <citation type="journal article" date="2015" name="Nature">
        <title>rRNA introns, odd ribosomes, and small enigmatic genomes across a large radiation of phyla.</title>
        <authorList>
            <person name="Brown C.T."/>
            <person name="Hug L.A."/>
            <person name="Thomas B.C."/>
            <person name="Sharon I."/>
            <person name="Castelle C.J."/>
            <person name="Singh A."/>
            <person name="Wilkins M.J."/>
            <person name="Williams K.H."/>
            <person name="Banfield J.F."/>
        </authorList>
    </citation>
    <scope>NUCLEOTIDE SEQUENCE [LARGE SCALE GENOMIC DNA]</scope>
</reference>
<proteinExistence type="predicted"/>
<dbReference type="STRING" id="1618408.UU23_C0001G0039"/>
<evidence type="ECO:0000313" key="2">
    <source>
        <dbReference type="Proteomes" id="UP000034292"/>
    </source>
</evidence>
<sequence length="160" mass="17604">MRPGTEETAVTRLNIPVNKEVKLLMGLSAKTIAKNGARIEFDLSDEKSKGVLVVSPAPDNVSDFRPRGQPAVPIVGINLALETKDPYLITVKKTNGEIYASVGEQVSKGQLEYSQWKRVAENADQNTDNQTPHFSSLEVQAAGFTFHRPSQRIIGEKGWQ</sequence>
<dbReference type="EMBL" id="LBZV01000001">
    <property type="protein sequence ID" value="KKR78275.1"/>
    <property type="molecule type" value="Genomic_DNA"/>
</dbReference>